<dbReference type="Pfam" id="PF01381">
    <property type="entry name" value="HTH_3"/>
    <property type="match status" value="1"/>
</dbReference>
<dbReference type="PANTHER" id="PTHR35010">
    <property type="entry name" value="BLL4672 PROTEIN-RELATED"/>
    <property type="match status" value="1"/>
</dbReference>
<reference evidence="3" key="1">
    <citation type="submission" date="2015-11" db="EMBL/GenBank/DDBJ databases">
        <authorList>
            <person name="Varghese N."/>
        </authorList>
    </citation>
    <scope>NUCLEOTIDE SEQUENCE [LARGE SCALE GENOMIC DNA]</scope>
    <source>
        <strain evidence="3">DSM 45899</strain>
    </source>
</reference>
<dbReference type="AlphaFoldDB" id="A0A0S4QZ43"/>
<dbReference type="InterPro" id="IPR010982">
    <property type="entry name" value="Lambda_DNA-bd_dom_sf"/>
</dbReference>
<organism evidence="2 3">
    <name type="scientific">Parafrankia irregularis</name>
    <dbReference type="NCBI Taxonomy" id="795642"/>
    <lineage>
        <taxon>Bacteria</taxon>
        <taxon>Bacillati</taxon>
        <taxon>Actinomycetota</taxon>
        <taxon>Actinomycetes</taxon>
        <taxon>Frankiales</taxon>
        <taxon>Frankiaceae</taxon>
        <taxon>Parafrankia</taxon>
    </lineage>
</organism>
<dbReference type="PROSITE" id="PS50943">
    <property type="entry name" value="HTH_CROC1"/>
    <property type="match status" value="1"/>
</dbReference>
<dbReference type="EMBL" id="FAOZ01000034">
    <property type="protein sequence ID" value="CUU60024.1"/>
    <property type="molecule type" value="Genomic_DNA"/>
</dbReference>
<dbReference type="Gene3D" id="3.30.450.180">
    <property type="match status" value="1"/>
</dbReference>
<name>A0A0S4QZ43_9ACTN</name>
<dbReference type="Gene3D" id="1.10.260.40">
    <property type="entry name" value="lambda repressor-like DNA-binding domains"/>
    <property type="match status" value="1"/>
</dbReference>
<dbReference type="PANTHER" id="PTHR35010:SF4">
    <property type="entry name" value="BLL5781 PROTEIN"/>
    <property type="match status" value="1"/>
</dbReference>
<evidence type="ECO:0000313" key="2">
    <source>
        <dbReference type="EMBL" id="CUU60024.1"/>
    </source>
</evidence>
<proteinExistence type="predicted"/>
<dbReference type="Proteomes" id="UP000198802">
    <property type="component" value="Unassembled WGS sequence"/>
</dbReference>
<dbReference type="GO" id="GO:0003677">
    <property type="term" value="F:DNA binding"/>
    <property type="evidence" value="ECO:0007669"/>
    <property type="project" value="InterPro"/>
</dbReference>
<dbReference type="InterPro" id="IPR001387">
    <property type="entry name" value="Cro/C1-type_HTH"/>
</dbReference>
<gene>
    <name evidence="2" type="ORF">Ga0074812_13454</name>
</gene>
<dbReference type="SMART" id="SM00530">
    <property type="entry name" value="HTH_XRE"/>
    <property type="match status" value="1"/>
</dbReference>
<dbReference type="InterPro" id="IPR041413">
    <property type="entry name" value="MLTR_LBD"/>
</dbReference>
<evidence type="ECO:0000313" key="3">
    <source>
        <dbReference type="Proteomes" id="UP000198802"/>
    </source>
</evidence>
<protein>
    <submittedName>
        <fullName evidence="2">Helix-turn-helix domain-containing protein</fullName>
    </submittedName>
</protein>
<sequence>MPGSRRRYNRSVDFPRALRDRRTHRRLSQLDLALRAGTTQRHLSFIESGRSVPGRNMVLRLAESLELPLRERNELLAAGYAPVYPESSLDDPALAPVRAAIEHIVRGHLPYPALVVDRNGDLIAANDTFDLITEGAAPELVGPGKNVYRLALHPDGIAPRIRNLAEWARHILARLGHLTRLRAELAGYVPELAPSDGSLGFAVPLHLGSSRGELRLMTTVTSFATAVDVTLAELKLEAFLPVDTATAAALSAAALSAAALSAAAPSVAALSAATEAG</sequence>
<evidence type="ECO:0000259" key="1">
    <source>
        <dbReference type="PROSITE" id="PS50943"/>
    </source>
</evidence>
<dbReference type="Pfam" id="PF17765">
    <property type="entry name" value="MLTR_LBD"/>
    <property type="match status" value="1"/>
</dbReference>
<keyword evidence="3" id="KW-1185">Reference proteome</keyword>
<dbReference type="SUPFAM" id="SSF47413">
    <property type="entry name" value="lambda repressor-like DNA-binding domains"/>
    <property type="match status" value="1"/>
</dbReference>
<feature type="domain" description="HTH cro/C1-type" evidence="1">
    <location>
        <begin position="18"/>
        <end position="72"/>
    </location>
</feature>
<dbReference type="CDD" id="cd00093">
    <property type="entry name" value="HTH_XRE"/>
    <property type="match status" value="1"/>
</dbReference>
<accession>A0A0S4QZ43</accession>